<proteinExistence type="predicted"/>
<organism evidence="1 2">
    <name type="scientific">Methanophagales virus PBV082</name>
    <dbReference type="NCBI Taxonomy" id="3071307"/>
    <lineage>
        <taxon>Viruses</taxon>
        <taxon>Viruses incertae sedis</taxon>
        <taxon>Itzamnaviridae</taxon>
        <taxon>Pletoitzamnavirus</taxon>
        <taxon>Pletoitzamnavirus pescaderoense</taxon>
    </lineage>
</organism>
<sequence length="201" mass="22974">MREGIEVYYGEPKRGCGFRKISSRSKVFYYLCGSGISLPCDRLPFKLEVCPICGSGLKFHRGFQWISWKDYAGEHNDECKCSAHCFVCHPSDEKYGLMWVGERFYTTHSFISEAERMGVSKLVPTLPKGLEIGKTKILLAHRKAWKSREPAIFYAFVVKRVDVLVKAEEADEEWVKRLREKGVNVIVIGSKKQKQITLGGE</sequence>
<protein>
    <submittedName>
        <fullName evidence="1">Uncharacterized protein</fullName>
    </submittedName>
</protein>
<evidence type="ECO:0000313" key="1">
    <source>
        <dbReference type="EMBL" id="UYL64955.1"/>
    </source>
</evidence>
<accession>A0AA46YJ87</accession>
<evidence type="ECO:0000313" key="2">
    <source>
        <dbReference type="Proteomes" id="UP001156272"/>
    </source>
</evidence>
<dbReference type="Proteomes" id="UP001156272">
    <property type="component" value="Segment"/>
</dbReference>
<gene>
    <name evidence="1" type="ORF">EJNHJLOP_00066</name>
</gene>
<name>A0AA46YJ87_9VIRU</name>
<dbReference type="EMBL" id="OP413839">
    <property type="protein sequence ID" value="UYL64955.1"/>
    <property type="molecule type" value="Genomic_DNA"/>
</dbReference>
<reference evidence="1 2" key="1">
    <citation type="submission" date="2022-09" db="EMBL/GenBank/DDBJ databases">
        <title>Evolutionary Diversification of Methanotrophic Ca. Methanophagales (ANME-1) and Their Expansive Virome.</title>
        <authorList>
            <person name="Laso-Perez R."/>
            <person name="Wu F."/>
            <person name="Cremiere A."/>
            <person name="Speth D.R."/>
            <person name="Magyar J.S."/>
            <person name="Krupovic M."/>
            <person name="Orphan V.J."/>
        </authorList>
    </citation>
    <scope>NUCLEOTIDE SEQUENCE [LARGE SCALE GENOMIC DNA]</scope>
    <source>
        <strain evidence="1">PBV082</strain>
    </source>
</reference>
<keyword evidence="2" id="KW-1185">Reference proteome</keyword>